<dbReference type="Proteomes" id="UP001604277">
    <property type="component" value="Unassembled WGS sequence"/>
</dbReference>
<name>A0ABD1RL72_9LAMI</name>
<protein>
    <submittedName>
        <fullName evidence="1">Uncharacterized protein</fullName>
    </submittedName>
</protein>
<reference evidence="2" key="1">
    <citation type="submission" date="2024-07" db="EMBL/GenBank/DDBJ databases">
        <title>Two chromosome-level genome assemblies of Korean endemic species Abeliophyllum distichum and Forsythia ovata (Oleaceae).</title>
        <authorList>
            <person name="Jang H."/>
        </authorList>
    </citation>
    <scope>NUCLEOTIDE SEQUENCE [LARGE SCALE GENOMIC DNA]</scope>
</reference>
<dbReference type="AlphaFoldDB" id="A0ABD1RL72"/>
<evidence type="ECO:0000313" key="2">
    <source>
        <dbReference type="Proteomes" id="UP001604277"/>
    </source>
</evidence>
<evidence type="ECO:0000313" key="1">
    <source>
        <dbReference type="EMBL" id="KAL2489147.1"/>
    </source>
</evidence>
<organism evidence="1 2">
    <name type="scientific">Forsythia ovata</name>
    <dbReference type="NCBI Taxonomy" id="205694"/>
    <lineage>
        <taxon>Eukaryota</taxon>
        <taxon>Viridiplantae</taxon>
        <taxon>Streptophyta</taxon>
        <taxon>Embryophyta</taxon>
        <taxon>Tracheophyta</taxon>
        <taxon>Spermatophyta</taxon>
        <taxon>Magnoliopsida</taxon>
        <taxon>eudicotyledons</taxon>
        <taxon>Gunneridae</taxon>
        <taxon>Pentapetalae</taxon>
        <taxon>asterids</taxon>
        <taxon>lamiids</taxon>
        <taxon>Lamiales</taxon>
        <taxon>Oleaceae</taxon>
        <taxon>Forsythieae</taxon>
        <taxon>Forsythia</taxon>
    </lineage>
</organism>
<dbReference type="EMBL" id="JBFOLJ010000012">
    <property type="protein sequence ID" value="KAL2489147.1"/>
    <property type="molecule type" value="Genomic_DNA"/>
</dbReference>
<comment type="caution">
    <text evidence="1">The sequence shown here is derived from an EMBL/GenBank/DDBJ whole genome shotgun (WGS) entry which is preliminary data.</text>
</comment>
<gene>
    <name evidence="1" type="ORF">Fot_42439</name>
</gene>
<keyword evidence="2" id="KW-1185">Reference proteome</keyword>
<accession>A0ABD1RL72</accession>
<proteinExistence type="predicted"/>
<sequence length="124" mass="13511">MNVDELRSIVGGGEDIDALRLENKDLQEQLAFSEDARARAIYDITKAGKIQRACVQAQRTAESQLMACQNMIYAKDNELTKALAELSKAKCLLADLGVPGYADHKGQIGTYVSCLFSSTSFSGF</sequence>